<keyword evidence="2 5" id="KW-0732">Signal</keyword>
<dbReference type="GO" id="GO:0019834">
    <property type="term" value="F:phospholipase A2 inhibitor activity"/>
    <property type="evidence" value="ECO:0007669"/>
    <property type="project" value="UniProtKB-KW"/>
</dbReference>
<feature type="transmembrane region" description="Helical" evidence="4">
    <location>
        <begin position="343"/>
        <end position="363"/>
    </location>
</feature>
<dbReference type="RefSeq" id="XP_011304706.1">
    <property type="nucleotide sequence ID" value="XM_011306404.1"/>
</dbReference>
<accession>A0A9R1U0L8</accession>
<dbReference type="InterPro" id="IPR001611">
    <property type="entry name" value="Leu-rich_rpt"/>
</dbReference>
<dbReference type="GeneID" id="105267506"/>
<sequence length="398" mass="45584">MEMRCVWLVLGFLVLSAADDSENCDDKNWHSLETSELSKLECGRAFQNRCICSRICFEGRHQYVVNCTNSKFTDVEPLENLPNKTQVLIFTGNTLEKLPWNIFGTLDRIPSLRIIDMSSNKIREISGKAYHHVKNVQRLNLDFNELSIQSQSDHPRVFSNFESLLELHLTDAFEDGPPRDLAETLHNIFVNSNLSQLIKLHLEQNEISEFRDSKVFCNLPNLLDLHLGDNSLTALHFNLSCLQKLRFLDLQRNNFTRVLDRDMKTLDTFAQHNQSVTIDLSNNPFQCSCKLNPFIKWMKKTKIFVRNQHILTCKDKHNKLLPFQETKNCMTKVNSAAGNSGTAVAVVMLSLVLVALVCALIYLQREELKKKLGPVIDSVNKRVRYTSIATGEARENEA</sequence>
<evidence type="ECO:0000313" key="9">
    <source>
        <dbReference type="RefSeq" id="XP_011304706.1"/>
    </source>
</evidence>
<gene>
    <name evidence="7 8 9" type="primary">LOC105267506</name>
</gene>
<dbReference type="KEGG" id="fas:105267506"/>
<proteinExistence type="predicted"/>
<keyword evidence="7 8" id="KW-0593">Phospholipase A2 inhibitor</keyword>
<dbReference type="InterPro" id="IPR032675">
    <property type="entry name" value="LRR_dom_sf"/>
</dbReference>
<keyword evidence="4" id="KW-1133">Transmembrane helix</keyword>
<dbReference type="SMART" id="SM00369">
    <property type="entry name" value="LRR_TYP"/>
    <property type="match status" value="4"/>
</dbReference>
<dbReference type="Pfam" id="PF13855">
    <property type="entry name" value="LRR_8"/>
    <property type="match status" value="1"/>
</dbReference>
<feature type="signal peptide" evidence="5">
    <location>
        <begin position="1"/>
        <end position="18"/>
    </location>
</feature>
<dbReference type="PANTHER" id="PTHR24364">
    <property type="entry name" value="LP06937P"/>
    <property type="match status" value="1"/>
</dbReference>
<accession>A0A9R1T8A2</accession>
<dbReference type="AlphaFoldDB" id="A0A9R1U0L8"/>
<dbReference type="GO" id="GO:0016020">
    <property type="term" value="C:membrane"/>
    <property type="evidence" value="ECO:0007669"/>
    <property type="project" value="TreeGrafter"/>
</dbReference>
<name>A0A9R1U0L8_9HYME</name>
<feature type="chain" id="PRO_5044701581" evidence="5">
    <location>
        <begin position="19"/>
        <end position="398"/>
    </location>
</feature>
<evidence type="ECO:0000256" key="2">
    <source>
        <dbReference type="ARBA" id="ARBA00022729"/>
    </source>
</evidence>
<accession>A0A9R1T8K8</accession>
<evidence type="ECO:0000256" key="5">
    <source>
        <dbReference type="SAM" id="SignalP"/>
    </source>
</evidence>
<dbReference type="RefSeq" id="XP_011304704.1">
    <property type="nucleotide sequence ID" value="XM_011306402.1"/>
</dbReference>
<dbReference type="Proteomes" id="UP000694866">
    <property type="component" value="Unplaced"/>
</dbReference>
<evidence type="ECO:0000313" key="7">
    <source>
        <dbReference type="RefSeq" id="XP_011304704.1"/>
    </source>
</evidence>
<keyword evidence="3" id="KW-0677">Repeat</keyword>
<dbReference type="InterPro" id="IPR052286">
    <property type="entry name" value="Wnt_signaling_inhibitor"/>
</dbReference>
<evidence type="ECO:0000313" key="8">
    <source>
        <dbReference type="RefSeq" id="XP_011304705.1"/>
    </source>
</evidence>
<keyword evidence="4" id="KW-0812">Transmembrane</keyword>
<dbReference type="InterPro" id="IPR003591">
    <property type="entry name" value="Leu-rich_rpt_typical-subtyp"/>
</dbReference>
<dbReference type="PANTHER" id="PTHR24364:SF18">
    <property type="entry name" value="LP06937P"/>
    <property type="match status" value="1"/>
</dbReference>
<dbReference type="SUPFAM" id="SSF52058">
    <property type="entry name" value="L domain-like"/>
    <property type="match status" value="1"/>
</dbReference>
<protein>
    <submittedName>
        <fullName evidence="7 8">Phospholipase A2 inhibitor</fullName>
    </submittedName>
</protein>
<evidence type="ECO:0000256" key="1">
    <source>
        <dbReference type="ARBA" id="ARBA00022614"/>
    </source>
</evidence>
<evidence type="ECO:0000313" key="6">
    <source>
        <dbReference type="Proteomes" id="UP000694866"/>
    </source>
</evidence>
<dbReference type="Gene3D" id="3.80.10.10">
    <property type="entry name" value="Ribonuclease Inhibitor"/>
    <property type="match status" value="1"/>
</dbReference>
<keyword evidence="1" id="KW-0433">Leucine-rich repeat</keyword>
<keyword evidence="6" id="KW-1185">Reference proteome</keyword>
<dbReference type="RefSeq" id="XP_011304705.1">
    <property type="nucleotide sequence ID" value="XM_011306403.1"/>
</dbReference>
<organism evidence="6 9">
    <name type="scientific">Fopius arisanus</name>
    <dbReference type="NCBI Taxonomy" id="64838"/>
    <lineage>
        <taxon>Eukaryota</taxon>
        <taxon>Metazoa</taxon>
        <taxon>Ecdysozoa</taxon>
        <taxon>Arthropoda</taxon>
        <taxon>Hexapoda</taxon>
        <taxon>Insecta</taxon>
        <taxon>Pterygota</taxon>
        <taxon>Neoptera</taxon>
        <taxon>Endopterygota</taxon>
        <taxon>Hymenoptera</taxon>
        <taxon>Apocrita</taxon>
        <taxon>Ichneumonoidea</taxon>
        <taxon>Braconidae</taxon>
        <taxon>Opiinae</taxon>
        <taxon>Fopius</taxon>
    </lineage>
</organism>
<keyword evidence="4" id="KW-0472">Membrane</keyword>
<evidence type="ECO:0000256" key="4">
    <source>
        <dbReference type="SAM" id="Phobius"/>
    </source>
</evidence>
<evidence type="ECO:0000256" key="3">
    <source>
        <dbReference type="ARBA" id="ARBA00022737"/>
    </source>
</evidence>
<reference evidence="7 8" key="1">
    <citation type="submission" date="2025-04" db="UniProtKB">
        <authorList>
            <consortium name="RefSeq"/>
        </authorList>
    </citation>
    <scope>IDENTIFICATION</scope>
    <source>
        <strain evidence="7 8">USDA-PBARC FA_bdor</strain>
        <tissue evidence="7 8">Whole organism</tissue>
    </source>
</reference>
<dbReference type="OrthoDB" id="8861968at2759"/>